<evidence type="ECO:0000256" key="15">
    <source>
        <dbReference type="ARBA" id="ARBA00074309"/>
    </source>
</evidence>
<dbReference type="PANTHER" id="PTHR10721">
    <property type="entry name" value="MITOCHONDRIAL IMPORT INNER MEMBRANE TRANSLOCASE SUBUNIT TIM44"/>
    <property type="match status" value="1"/>
</dbReference>
<keyword evidence="12 16" id="KW-0472">Membrane</keyword>
<dbReference type="InterPro" id="IPR039544">
    <property type="entry name" value="Tim44-like"/>
</dbReference>
<reference evidence="19 20" key="1">
    <citation type="journal article" date="2018" name="Nat. Ecol. Evol.">
        <title>Genomic signatures of mitonuclear coevolution across populations of Tigriopus californicus.</title>
        <authorList>
            <person name="Barreto F.S."/>
            <person name="Watson E.T."/>
            <person name="Lima T.G."/>
            <person name="Willett C.S."/>
            <person name="Edmands S."/>
            <person name="Li W."/>
            <person name="Burton R.S."/>
        </authorList>
    </citation>
    <scope>NUCLEOTIDE SEQUENCE [LARGE SCALE GENOMIC DNA]</scope>
    <source>
        <strain evidence="19 20">San Diego</strain>
    </source>
</reference>
<keyword evidence="20" id="KW-1185">Reference proteome</keyword>
<name>A0A553N9R4_TIGCA</name>
<keyword evidence="11 16" id="KW-0496">Mitochondrion</keyword>
<dbReference type="OrthoDB" id="10265990at2759"/>
<keyword evidence="5" id="KW-0547">Nucleotide-binding</keyword>
<evidence type="ECO:0000259" key="18">
    <source>
        <dbReference type="SMART" id="SM00978"/>
    </source>
</evidence>
<keyword evidence="6 16" id="KW-0999">Mitochondrion inner membrane</keyword>
<keyword evidence="9" id="KW-0809">Transit peptide</keyword>
<proteinExistence type="inferred from homology"/>
<evidence type="ECO:0000256" key="14">
    <source>
        <dbReference type="ARBA" id="ARBA00063163"/>
    </source>
</evidence>
<evidence type="ECO:0000256" key="6">
    <source>
        <dbReference type="ARBA" id="ARBA00022792"/>
    </source>
</evidence>
<evidence type="ECO:0000256" key="2">
    <source>
        <dbReference type="ARBA" id="ARBA00009597"/>
    </source>
</evidence>
<dbReference type="PIRSF" id="PIRSF037871">
    <property type="entry name" value="TIM44"/>
    <property type="match status" value="1"/>
</dbReference>
<evidence type="ECO:0000256" key="11">
    <source>
        <dbReference type="ARBA" id="ARBA00023128"/>
    </source>
</evidence>
<evidence type="ECO:0000256" key="7">
    <source>
        <dbReference type="ARBA" id="ARBA00022840"/>
    </source>
</evidence>
<dbReference type="PANTHER" id="PTHR10721:SF1">
    <property type="entry name" value="MITOCHONDRIAL IMPORT INNER MEMBRANE TRANSLOCASE SUBUNIT TIM44"/>
    <property type="match status" value="1"/>
</dbReference>
<dbReference type="InterPro" id="IPR017303">
    <property type="entry name" value="Tim44"/>
</dbReference>
<organism evidence="19 20">
    <name type="scientific">Tigriopus californicus</name>
    <name type="common">Marine copepod</name>
    <dbReference type="NCBI Taxonomy" id="6832"/>
    <lineage>
        <taxon>Eukaryota</taxon>
        <taxon>Metazoa</taxon>
        <taxon>Ecdysozoa</taxon>
        <taxon>Arthropoda</taxon>
        <taxon>Crustacea</taxon>
        <taxon>Multicrustacea</taxon>
        <taxon>Hexanauplia</taxon>
        <taxon>Copepoda</taxon>
        <taxon>Harpacticoida</taxon>
        <taxon>Harpacticidae</taxon>
        <taxon>Tigriopus</taxon>
    </lineage>
</organism>
<comment type="caution">
    <text evidence="19">The sequence shown here is derived from an EMBL/GenBank/DDBJ whole genome shotgun (WGS) entry which is preliminary data.</text>
</comment>
<accession>A0A553N9R4</accession>
<comment type="similarity">
    <text evidence="2 16">Belongs to the Tim44 family.</text>
</comment>
<keyword evidence="4" id="KW-0597">Phosphoprotein</keyword>
<evidence type="ECO:0000256" key="13">
    <source>
        <dbReference type="ARBA" id="ARBA00057148"/>
    </source>
</evidence>
<dbReference type="GO" id="GO:0051087">
    <property type="term" value="F:protein-folding chaperone binding"/>
    <property type="evidence" value="ECO:0007669"/>
    <property type="project" value="InterPro"/>
</dbReference>
<dbReference type="Pfam" id="PF04280">
    <property type="entry name" value="Tim44"/>
    <property type="match status" value="1"/>
</dbReference>
<comment type="function">
    <text evidence="13">Essential component of the PAM complex, a complex required for the translocation of transit peptide-containing proteins from the inner membrane into the mitochondrial matrix in an ATP-dependent manner. Recruits mitochondrial HSP70 to drive protein translocation into the matrix using ATP as an energy source.</text>
</comment>
<dbReference type="FunFam" id="3.10.450.240:FF:000001">
    <property type="entry name" value="Mitochondrial import inner membrane translocase subunit TIM44"/>
    <property type="match status" value="1"/>
</dbReference>
<evidence type="ECO:0000256" key="4">
    <source>
        <dbReference type="ARBA" id="ARBA00022553"/>
    </source>
</evidence>
<dbReference type="GO" id="GO:0030150">
    <property type="term" value="P:protein import into mitochondrial matrix"/>
    <property type="evidence" value="ECO:0007669"/>
    <property type="project" value="InterPro"/>
</dbReference>
<dbReference type="SUPFAM" id="SSF54427">
    <property type="entry name" value="NTF2-like"/>
    <property type="match status" value="1"/>
</dbReference>
<evidence type="ECO:0000313" key="20">
    <source>
        <dbReference type="Proteomes" id="UP000318571"/>
    </source>
</evidence>
<sequence>MYRISRVVWPAKGALSSISSVPPHSHGPGGRASVLTAVHPGVMAPSAQQIALYSADKRPGFFGNILKNIKDEYSKNQDMQESLKKFREEAKRLEDSEALKEARRKFENIEGKSPEIKGNVFKQHVSGLAEKVKGTLDEVSKHESIKKATEYTESFGKRAEGAAKAMGSAAENIGRSGAFKVASSSASTLKDELEGHSLGGRVYSAPASLRKRKDYERTEGDAATIEANIDATGVELHKDSKFYQSWQNFKDNNPVVHKFVDYRMKYEESDNPLVRGARIVTDKVQDIFGGLFSRTELSEVLTEIVKMDPNFCKEQFLKDCERDIIPNILEAMVQGNLEILQDWCYEAPYNVLATPIKQAQQLGYFFDSKVLDIENIDLIMGKMMEQGPVLVISFQSQQILCVRDAKGNVKEGDPEKVMSVAYVWVLCRDQTELDPRAAWRLLELSASSTEQFL</sequence>
<comment type="subcellular location">
    <subcellularLocation>
        <location evidence="1">Mitochondrion inner membrane</location>
        <topology evidence="1">Peripheral membrane protein</topology>
        <orientation evidence="1">Matrix side</orientation>
    </subcellularLocation>
</comment>
<protein>
    <recommendedName>
        <fullName evidence="15 16">Mitochondrial import inner membrane translocase subunit TIM44</fullName>
    </recommendedName>
</protein>
<feature type="domain" description="Tim44-like" evidence="18">
    <location>
        <begin position="297"/>
        <end position="446"/>
    </location>
</feature>
<feature type="coiled-coil region" evidence="17">
    <location>
        <begin position="69"/>
        <end position="103"/>
    </location>
</feature>
<evidence type="ECO:0000256" key="10">
    <source>
        <dbReference type="ARBA" id="ARBA00023010"/>
    </source>
</evidence>
<dbReference type="InterPro" id="IPR007379">
    <property type="entry name" value="Tim44-like_dom"/>
</dbReference>
<keyword evidence="7" id="KW-0067">ATP-binding</keyword>
<keyword evidence="8 16" id="KW-0653">Protein transport</keyword>
<evidence type="ECO:0000256" key="16">
    <source>
        <dbReference type="PIRNR" id="PIRNR037871"/>
    </source>
</evidence>
<dbReference type="Proteomes" id="UP000318571">
    <property type="component" value="Chromosome 8"/>
</dbReference>
<evidence type="ECO:0000256" key="3">
    <source>
        <dbReference type="ARBA" id="ARBA00022448"/>
    </source>
</evidence>
<keyword evidence="3 16" id="KW-0813">Transport</keyword>
<evidence type="ECO:0000256" key="17">
    <source>
        <dbReference type="SAM" id="Coils"/>
    </source>
</evidence>
<dbReference type="STRING" id="6832.A0A553N9R4"/>
<comment type="subunit">
    <text evidence="14">Probable component of the PAM complex at least composed of a mitochondrial HSP70 protein, GRPEL1 or GRPEL2, TIMM44, TIMM16/PAM16 and TIMM14/DNAJC19. The complex interacts with the TIMM23 component of the TIM23 complex. Interacts with SLC25A4/ANT1 and SLC25A5/ANT2; leading to inhibit the presequence translocase TIMM23, thereby promoting stabilization of PINK1.</text>
</comment>
<dbReference type="Gene3D" id="3.10.450.240">
    <property type="match status" value="1"/>
</dbReference>
<dbReference type="GO" id="GO:0005524">
    <property type="term" value="F:ATP binding"/>
    <property type="evidence" value="ECO:0007669"/>
    <property type="project" value="UniProtKB-KW"/>
</dbReference>
<evidence type="ECO:0000256" key="9">
    <source>
        <dbReference type="ARBA" id="ARBA00022946"/>
    </source>
</evidence>
<evidence type="ECO:0000256" key="1">
    <source>
        <dbReference type="ARBA" id="ARBA00004443"/>
    </source>
</evidence>
<dbReference type="GO" id="GO:0005743">
    <property type="term" value="C:mitochondrial inner membrane"/>
    <property type="evidence" value="ECO:0007669"/>
    <property type="project" value="UniProtKB-SubCell"/>
</dbReference>
<evidence type="ECO:0000313" key="19">
    <source>
        <dbReference type="EMBL" id="TRY62186.1"/>
    </source>
</evidence>
<evidence type="ECO:0000256" key="8">
    <source>
        <dbReference type="ARBA" id="ARBA00022927"/>
    </source>
</evidence>
<dbReference type="InterPro" id="IPR032710">
    <property type="entry name" value="NTF2-like_dom_sf"/>
</dbReference>
<dbReference type="SMART" id="SM00978">
    <property type="entry name" value="Tim44"/>
    <property type="match status" value="1"/>
</dbReference>
<gene>
    <name evidence="19" type="ORF">TCAL_09248</name>
</gene>
<keyword evidence="10 16" id="KW-0811">Translocation</keyword>
<evidence type="ECO:0000256" key="5">
    <source>
        <dbReference type="ARBA" id="ARBA00022741"/>
    </source>
</evidence>
<dbReference type="EMBL" id="VCGU01000459">
    <property type="protein sequence ID" value="TRY62186.1"/>
    <property type="molecule type" value="Genomic_DNA"/>
</dbReference>
<dbReference type="OMA" id="NFQMEPF"/>
<keyword evidence="17" id="KW-0175">Coiled coil</keyword>
<evidence type="ECO:0000256" key="12">
    <source>
        <dbReference type="ARBA" id="ARBA00023136"/>
    </source>
</evidence>
<dbReference type="AlphaFoldDB" id="A0A553N9R4"/>